<dbReference type="Proteomes" id="UP001420932">
    <property type="component" value="Unassembled WGS sequence"/>
</dbReference>
<organism evidence="1 2">
    <name type="scientific">Stephania yunnanensis</name>
    <dbReference type="NCBI Taxonomy" id="152371"/>
    <lineage>
        <taxon>Eukaryota</taxon>
        <taxon>Viridiplantae</taxon>
        <taxon>Streptophyta</taxon>
        <taxon>Embryophyta</taxon>
        <taxon>Tracheophyta</taxon>
        <taxon>Spermatophyta</taxon>
        <taxon>Magnoliopsida</taxon>
        <taxon>Ranunculales</taxon>
        <taxon>Menispermaceae</taxon>
        <taxon>Menispermoideae</taxon>
        <taxon>Cissampelideae</taxon>
        <taxon>Stephania</taxon>
    </lineage>
</organism>
<reference evidence="1 2" key="1">
    <citation type="submission" date="2024-01" db="EMBL/GenBank/DDBJ databases">
        <title>Genome assemblies of Stephania.</title>
        <authorList>
            <person name="Yang L."/>
        </authorList>
    </citation>
    <scope>NUCLEOTIDE SEQUENCE [LARGE SCALE GENOMIC DNA]</scope>
    <source>
        <strain evidence="1">YNDBR</strain>
        <tissue evidence="1">Leaf</tissue>
    </source>
</reference>
<dbReference type="AlphaFoldDB" id="A0AAP0IHL3"/>
<accession>A0AAP0IHL3</accession>
<gene>
    <name evidence="1" type="ORF">Syun_021728</name>
</gene>
<keyword evidence="2" id="KW-1185">Reference proteome</keyword>
<proteinExistence type="predicted"/>
<protein>
    <submittedName>
        <fullName evidence="1">Uncharacterized protein</fullName>
    </submittedName>
</protein>
<name>A0AAP0IHL3_9MAGN</name>
<comment type="caution">
    <text evidence="1">The sequence shown here is derived from an EMBL/GenBank/DDBJ whole genome shotgun (WGS) entry which is preliminary data.</text>
</comment>
<sequence length="53" mass="6143">MPTGRMRGFYEIATTRWRDLGVGCRVLKSRRERDVLRFAISREPQTSSRGKAS</sequence>
<evidence type="ECO:0000313" key="2">
    <source>
        <dbReference type="Proteomes" id="UP001420932"/>
    </source>
</evidence>
<dbReference type="EMBL" id="JBBNAF010000009">
    <property type="protein sequence ID" value="KAK9114931.1"/>
    <property type="molecule type" value="Genomic_DNA"/>
</dbReference>
<evidence type="ECO:0000313" key="1">
    <source>
        <dbReference type="EMBL" id="KAK9114931.1"/>
    </source>
</evidence>